<accession>A0A563DLW4</accession>
<keyword evidence="1" id="KW-1133">Transmembrane helix</keyword>
<evidence type="ECO:0008006" key="4">
    <source>
        <dbReference type="Google" id="ProtNLM"/>
    </source>
</evidence>
<name>A0A563DLW4_9FLAO</name>
<dbReference type="RefSeq" id="WP_146291063.1">
    <property type="nucleotide sequence ID" value="NZ_SELH01000009.1"/>
</dbReference>
<keyword evidence="1" id="KW-0472">Membrane</keyword>
<feature type="transmembrane region" description="Helical" evidence="1">
    <location>
        <begin position="51"/>
        <end position="71"/>
    </location>
</feature>
<reference evidence="2 3" key="1">
    <citation type="submission" date="2019-02" db="EMBL/GenBank/DDBJ databases">
        <title>Apibacter muscae sp. nov.: a novel member of the house fly microbiota.</title>
        <authorList>
            <person name="Park R."/>
        </authorList>
    </citation>
    <scope>NUCLEOTIDE SEQUENCE [LARGE SCALE GENOMIC DNA]</scope>
    <source>
        <strain evidence="2 3">AL1</strain>
    </source>
</reference>
<dbReference type="Proteomes" id="UP000319499">
    <property type="component" value="Unassembled WGS sequence"/>
</dbReference>
<sequence length="188" mass="22364">MKEYKFYGVDFKTELKLGIIVGLIFIILWPAFIFFYYKLSGLEYLRWLPKSVFFGAMFFSLAISLTSLFFLGKRFKQLWGIDVINNSLVLKKNELQNIIIKISEIKDIMFVANKEMRYLRIRTFIKKKYKIRVSTSPLAPFSTSKDLSIIDRKIVDIEKELKKYNFHFQKGNNQNKIYAYLFTNNDIL</sequence>
<organism evidence="2 3">
    <name type="scientific">Apibacter muscae</name>
    <dbReference type="NCBI Taxonomy" id="2509004"/>
    <lineage>
        <taxon>Bacteria</taxon>
        <taxon>Pseudomonadati</taxon>
        <taxon>Bacteroidota</taxon>
        <taxon>Flavobacteriia</taxon>
        <taxon>Flavobacteriales</taxon>
        <taxon>Weeksellaceae</taxon>
        <taxon>Apibacter</taxon>
    </lineage>
</organism>
<gene>
    <name evidence="2" type="ORF">ETU09_00115</name>
</gene>
<dbReference type="OrthoDB" id="1273431at2"/>
<protein>
    <recommendedName>
        <fullName evidence="4">DUF304 domain-containing protein</fullName>
    </recommendedName>
</protein>
<dbReference type="AlphaFoldDB" id="A0A563DLW4"/>
<feature type="transmembrane region" description="Helical" evidence="1">
    <location>
        <begin position="20"/>
        <end position="39"/>
    </location>
</feature>
<evidence type="ECO:0000313" key="2">
    <source>
        <dbReference type="EMBL" id="TWP30804.1"/>
    </source>
</evidence>
<evidence type="ECO:0000256" key="1">
    <source>
        <dbReference type="SAM" id="Phobius"/>
    </source>
</evidence>
<comment type="caution">
    <text evidence="2">The sequence shown here is derived from an EMBL/GenBank/DDBJ whole genome shotgun (WGS) entry which is preliminary data.</text>
</comment>
<keyword evidence="1" id="KW-0812">Transmembrane</keyword>
<dbReference type="EMBL" id="SELH01000009">
    <property type="protein sequence ID" value="TWP30804.1"/>
    <property type="molecule type" value="Genomic_DNA"/>
</dbReference>
<keyword evidence="3" id="KW-1185">Reference proteome</keyword>
<evidence type="ECO:0000313" key="3">
    <source>
        <dbReference type="Proteomes" id="UP000319499"/>
    </source>
</evidence>
<proteinExistence type="predicted"/>